<evidence type="ECO:0000256" key="1">
    <source>
        <dbReference type="ARBA" id="ARBA00023027"/>
    </source>
</evidence>
<keyword evidence="4" id="KW-0675">Receptor</keyword>
<keyword evidence="2" id="KW-0472">Membrane</keyword>
<evidence type="ECO:0000313" key="4">
    <source>
        <dbReference type="EMBL" id="KAG7579812.1"/>
    </source>
</evidence>
<dbReference type="PANTHER" id="PTHR48473">
    <property type="entry name" value="TIR DOMAIN-CONTAINING PROTEIN"/>
    <property type="match status" value="1"/>
</dbReference>
<dbReference type="Proteomes" id="UP000694240">
    <property type="component" value="Chromosome 8"/>
</dbReference>
<dbReference type="PANTHER" id="PTHR48473:SF1">
    <property type="entry name" value="TIR DOMAIN-CONTAINING PROTEIN"/>
    <property type="match status" value="1"/>
</dbReference>
<dbReference type="GO" id="GO:0007165">
    <property type="term" value="P:signal transduction"/>
    <property type="evidence" value="ECO:0007669"/>
    <property type="project" value="InterPro"/>
</dbReference>
<dbReference type="InterPro" id="IPR000157">
    <property type="entry name" value="TIR_dom"/>
</dbReference>
<accession>A0A8T2B2F2</accession>
<sequence length="314" mass="36348">MNSSSLTMKHDVFISFRTKDTRDNFVSHLCGCLRRKRIKTFLYDELPAEERYEESLKAIEVSRISVIVFSENFADSKWCLDEVVAILKCKEKFGQIVIPVLYHVDPLDIENQTGSFGDAFAKRRDIAEQLQEWKESFTEAINLPGWSTAYLSDEEMLVNEIAREIENKLLRASRTKVIIEWSLVITNLMLEIPSSVFDQISSARKPLYALAAMSMSLLSCLLCIIDLLHKGRVERVVWKWTWPIPWFHYQTQRSNRFGSFPEILGLVCALCQTTITTVNYSFITRRDDTPIKFSVWPILFALGLLCTLLIKRSR</sequence>
<feature type="transmembrane region" description="Helical" evidence="2">
    <location>
        <begin position="263"/>
        <end position="282"/>
    </location>
</feature>
<dbReference type="Pfam" id="PF01582">
    <property type="entry name" value="TIR"/>
    <property type="match status" value="1"/>
</dbReference>
<dbReference type="AlphaFoldDB" id="A0A8T2B2F2"/>
<evidence type="ECO:0000313" key="5">
    <source>
        <dbReference type="Proteomes" id="UP000694240"/>
    </source>
</evidence>
<name>A0A8T2B2F2_9BRAS</name>
<feature type="domain" description="TIR" evidence="3">
    <location>
        <begin position="8"/>
        <end position="169"/>
    </location>
</feature>
<dbReference type="EMBL" id="JAEFBK010000008">
    <property type="protein sequence ID" value="KAG7579812.1"/>
    <property type="molecule type" value="Genomic_DNA"/>
</dbReference>
<keyword evidence="5" id="KW-1185">Reference proteome</keyword>
<dbReference type="PROSITE" id="PS50104">
    <property type="entry name" value="TIR"/>
    <property type="match status" value="1"/>
</dbReference>
<feature type="transmembrane region" description="Helical" evidence="2">
    <location>
        <begin position="208"/>
        <end position="228"/>
    </location>
</feature>
<reference evidence="4 5" key="1">
    <citation type="submission" date="2020-12" db="EMBL/GenBank/DDBJ databases">
        <title>Concerted genomic and epigenomic changes stabilize Arabidopsis allopolyploids.</title>
        <authorList>
            <person name="Chen Z."/>
        </authorList>
    </citation>
    <scope>NUCLEOTIDE SEQUENCE [LARGE SCALE GENOMIC DNA]</scope>
    <source>
        <strain evidence="4">Allo738</strain>
        <tissue evidence="4">Leaf</tissue>
    </source>
</reference>
<keyword evidence="1" id="KW-0520">NAD</keyword>
<dbReference type="FunFam" id="3.40.50.10140:FF:000007">
    <property type="entry name" value="Disease resistance protein (TIR-NBS-LRR class)"/>
    <property type="match status" value="1"/>
</dbReference>
<evidence type="ECO:0000256" key="2">
    <source>
        <dbReference type="SAM" id="Phobius"/>
    </source>
</evidence>
<dbReference type="SMART" id="SM00255">
    <property type="entry name" value="TIR"/>
    <property type="match status" value="1"/>
</dbReference>
<evidence type="ECO:0000259" key="3">
    <source>
        <dbReference type="PROSITE" id="PS50104"/>
    </source>
</evidence>
<proteinExistence type="predicted"/>
<comment type="caution">
    <text evidence="4">The sequence shown here is derived from an EMBL/GenBank/DDBJ whole genome shotgun (WGS) entry which is preliminary data.</text>
</comment>
<gene>
    <name evidence="4" type="ORF">ISN45_Aa03g039300</name>
</gene>
<protein>
    <submittedName>
        <fullName evidence="4">Toll/interleukin-1 receptor homology (TIR) domain superfamily</fullName>
    </submittedName>
</protein>
<organism evidence="4 5">
    <name type="scientific">Arabidopsis thaliana x Arabidopsis arenosa</name>
    <dbReference type="NCBI Taxonomy" id="1240361"/>
    <lineage>
        <taxon>Eukaryota</taxon>
        <taxon>Viridiplantae</taxon>
        <taxon>Streptophyta</taxon>
        <taxon>Embryophyta</taxon>
        <taxon>Tracheophyta</taxon>
        <taxon>Spermatophyta</taxon>
        <taxon>Magnoliopsida</taxon>
        <taxon>eudicotyledons</taxon>
        <taxon>Gunneridae</taxon>
        <taxon>Pentapetalae</taxon>
        <taxon>rosids</taxon>
        <taxon>malvids</taxon>
        <taxon>Brassicales</taxon>
        <taxon>Brassicaceae</taxon>
        <taxon>Camelineae</taxon>
        <taxon>Arabidopsis</taxon>
    </lineage>
</organism>
<keyword evidence="2" id="KW-0812">Transmembrane</keyword>
<feature type="transmembrane region" description="Helical" evidence="2">
    <location>
        <begin position="294"/>
        <end position="310"/>
    </location>
</feature>
<keyword evidence="2" id="KW-1133">Transmembrane helix</keyword>